<sequence>MSEIQTNNRSSSNDSILQDDIQSPIINTSLCIFDQAQNIKNSSERIYEFDNCLERDYELKNNLENDNKFTDYLSDNEFKICLESNNEFVNKLEIVMKSDDRFKNRLEWDNKFDKESENDDNNSLTSNITSTTKNEDMCINNCCAYSNNFSNLNECPFCKEECYQNQFQRDKPCRQFAYFSIIDYIIIQYQDITQAKNLFYHSEYVLRPKYYSNENIGDVFDGQRYKNLVKKDDCWILLFLNASLPPEQHVKKENLLISTIMPGHKEPKDLNSFLFLAISELHELEKGIEYSSHNSYSGCCYCNIMGTYSSHVYYSTQPLKEKKSKIYNPANLPLRTHNEFKRWIQEIQDAQTKSEQNQKIKCYGISKRSILFDLNTTNFSKTFPVDIMHLFYENIAGYLLNHWIGSFFTDPNLNDGEYVLSLLAKQEQNMGNSELKMVIILGQ</sequence>
<reference evidence="1 2" key="1">
    <citation type="submission" date="2021-06" db="EMBL/GenBank/DDBJ databases">
        <authorList>
            <person name="Kallberg Y."/>
            <person name="Tangrot J."/>
            <person name="Rosling A."/>
        </authorList>
    </citation>
    <scope>NUCLEOTIDE SEQUENCE [LARGE SCALE GENOMIC DNA]</scope>
    <source>
        <strain evidence="1 2">120-4 pot B 10/14</strain>
    </source>
</reference>
<comment type="caution">
    <text evidence="1">The sequence shown here is derived from an EMBL/GenBank/DDBJ whole genome shotgun (WGS) entry which is preliminary data.</text>
</comment>
<keyword evidence="2" id="KW-1185">Reference proteome</keyword>
<gene>
    <name evidence="1" type="ORF">GMARGA_LOCUS12858</name>
</gene>
<name>A0ABN7V0P5_GIGMA</name>
<protein>
    <submittedName>
        <fullName evidence="1">11303_t:CDS:1</fullName>
    </submittedName>
</protein>
<dbReference type="Proteomes" id="UP000789901">
    <property type="component" value="Unassembled WGS sequence"/>
</dbReference>
<dbReference type="EMBL" id="CAJVQB010008003">
    <property type="protein sequence ID" value="CAG8712578.1"/>
    <property type="molecule type" value="Genomic_DNA"/>
</dbReference>
<evidence type="ECO:0000313" key="2">
    <source>
        <dbReference type="Proteomes" id="UP000789901"/>
    </source>
</evidence>
<feature type="non-terminal residue" evidence="1">
    <location>
        <position position="443"/>
    </location>
</feature>
<accession>A0ABN7V0P5</accession>
<organism evidence="1 2">
    <name type="scientific">Gigaspora margarita</name>
    <dbReference type="NCBI Taxonomy" id="4874"/>
    <lineage>
        <taxon>Eukaryota</taxon>
        <taxon>Fungi</taxon>
        <taxon>Fungi incertae sedis</taxon>
        <taxon>Mucoromycota</taxon>
        <taxon>Glomeromycotina</taxon>
        <taxon>Glomeromycetes</taxon>
        <taxon>Diversisporales</taxon>
        <taxon>Gigasporaceae</taxon>
        <taxon>Gigaspora</taxon>
    </lineage>
</organism>
<proteinExistence type="predicted"/>
<evidence type="ECO:0000313" key="1">
    <source>
        <dbReference type="EMBL" id="CAG8712578.1"/>
    </source>
</evidence>